<keyword evidence="2" id="KW-0507">mRNA processing</keyword>
<feature type="domain" description="Helicase ATP-binding" evidence="11">
    <location>
        <begin position="338"/>
        <end position="502"/>
    </location>
</feature>
<dbReference type="GO" id="GO:0016787">
    <property type="term" value="F:hydrolase activity"/>
    <property type="evidence" value="ECO:0007669"/>
    <property type="project" value="UniProtKB-KW"/>
</dbReference>
<proteinExistence type="inferred from homology"/>
<dbReference type="GO" id="GO:0005524">
    <property type="term" value="F:ATP binding"/>
    <property type="evidence" value="ECO:0007669"/>
    <property type="project" value="UniProtKB-KW"/>
</dbReference>
<accession>A0A422N8L3</accession>
<feature type="compositionally biased region" description="Polar residues" evidence="10">
    <location>
        <begin position="979"/>
        <end position="992"/>
    </location>
</feature>
<dbReference type="RefSeq" id="XP_029236537.1">
    <property type="nucleotide sequence ID" value="XM_029383622.1"/>
</dbReference>
<keyword evidence="9" id="KW-0175">Coiled coil</keyword>
<dbReference type="VEuPathDB" id="TriTrypDB:TRSC58_01565"/>
<comment type="caution">
    <text evidence="13">The sequence shown here is derived from an EMBL/GenBank/DDBJ whole genome shotgun (WGS) entry which is preliminary data.</text>
</comment>
<dbReference type="InterPro" id="IPR011709">
    <property type="entry name" value="DEAD-box_helicase_OB_fold"/>
</dbReference>
<dbReference type="Gene3D" id="1.20.120.1080">
    <property type="match status" value="1"/>
</dbReference>
<keyword evidence="6" id="KW-0067">ATP-binding</keyword>
<dbReference type="SUPFAM" id="SSF52540">
    <property type="entry name" value="P-loop containing nucleoside triphosphate hydrolases"/>
    <property type="match status" value="1"/>
</dbReference>
<evidence type="ECO:0000256" key="2">
    <source>
        <dbReference type="ARBA" id="ARBA00022664"/>
    </source>
</evidence>
<dbReference type="EC" id="3.6.4.13" evidence="1"/>
<keyword evidence="14" id="KW-1185">Reference proteome</keyword>
<feature type="region of interest" description="Disordered" evidence="10">
    <location>
        <begin position="214"/>
        <end position="241"/>
    </location>
</feature>
<dbReference type="EMBL" id="MKGL01000258">
    <property type="protein sequence ID" value="RNF01797.1"/>
    <property type="molecule type" value="Genomic_DNA"/>
</dbReference>
<dbReference type="GO" id="GO:0003723">
    <property type="term" value="F:RNA binding"/>
    <property type="evidence" value="ECO:0007669"/>
    <property type="project" value="TreeGrafter"/>
</dbReference>
<dbReference type="OMA" id="NAPCYEI"/>
<dbReference type="FunFam" id="3.40.50.300:FF:000145">
    <property type="entry name" value="probable ATP-dependent RNA helicase DHX40"/>
    <property type="match status" value="1"/>
</dbReference>
<evidence type="ECO:0000259" key="11">
    <source>
        <dbReference type="PROSITE" id="PS51192"/>
    </source>
</evidence>
<comment type="similarity">
    <text evidence="7">Belongs to the DEAD box helicase family. DEAH subfamily. PRP16 sub-subfamily.</text>
</comment>
<feature type="domain" description="Helicase C-terminal" evidence="12">
    <location>
        <begin position="527"/>
        <end position="704"/>
    </location>
</feature>
<sequence length="1018" mass="112863">MQARRRPRDAPFVAPGSKAATGDDGIMGVHAAMTVEGPSTDATETQVTGSDEVELAYGSDFYLQDEYLQRLRQRRHRPEALVEESDDEEGDGKGVTSKGAQLQEADLAVNTRHQPLFFCLGKDFPPVMPAATPDGGGEAAAADGVLSALSAQEGKSQIILPVVSTTCQLAQSATKGSAALTLLRRQQEVERATREATDTSRSDLARLLQKGELGQQQPGAVGCSPREGAAEELTEDETEMLRRKVRKETARLERMMEAPSFNTAVAAARDMDEDEKEERSRRHEMVLRKRQEKLERVQEARERLAEESSHIEDYGARRVALMAMQRQLPIYLCKEELLRCIGENPVSIVIGETGSGKTTQLVQYLHKRGYTRGGRIIGCTQPRRLAAIGVARRVSEEMGCALGTRVGYAIHLDDNTTEETEVKFMTDGVLLREVVRDPDVGRYSVIVLDEAHERSVNTDVLLGVLQAAVRRRSDLKLVVTSATMDILKFSKFFGNAPFYEIPGQTYDVGIQYAAAPVEDYVTEAVFRVCQLHIQMPLEGKHDILVFMTGRDDVMGTCELIRRRLSEVDPKWLETLLVLPCLSEAVSVTASGVLDAAPPGIRKCVVATNVAETSLTIDGIRYVIDCGFMKTNVFRPKLGMNTLQRYPVSQAQANQRKGRAGRTTEGLCFRLYTEAQFSEEMLPSSVPEIQRSSIDTVVLLLKSIGVSRLVDFDFMDPPPAANICRSMWQLWVLGLLDDSGAITAEGRQVLEFPLAPTLAKVLVESAAQGCGVEAVRIVAMISADPKELFELPKDREEVARQHHGRFYVNESDHLTLLNVITHFLESGNSRQWAKDHFLHVPTLLRACETQRQLLERMRQLKLPVVSCGPKGLDRVRQCITNGFCLQSAQRSSTNWNEYRPLLNSGVVCCVHPSSAVYVRAEMPLYVIYHDLLLTTREYLVVVTAVEREWLLEASHGVFYSKSLTNNSHKPLTAPAVSELPHTTASSGGRTTQVEGLRQLTPGSLHPKKALPPLRRRHNV</sequence>
<dbReference type="SMART" id="SM00847">
    <property type="entry name" value="HA2"/>
    <property type="match status" value="1"/>
</dbReference>
<dbReference type="CDD" id="cd18791">
    <property type="entry name" value="SF2_C_RHA"/>
    <property type="match status" value="1"/>
</dbReference>
<keyword evidence="3" id="KW-0547">Nucleotide-binding</keyword>
<dbReference type="Proteomes" id="UP000283634">
    <property type="component" value="Unassembled WGS sequence"/>
</dbReference>
<dbReference type="InterPro" id="IPR048333">
    <property type="entry name" value="HA2_WH"/>
</dbReference>
<dbReference type="Pfam" id="PF07717">
    <property type="entry name" value="OB_NTP_bind"/>
    <property type="match status" value="1"/>
</dbReference>
<feature type="region of interest" description="Disordered" evidence="10">
    <location>
        <begin position="970"/>
        <end position="1018"/>
    </location>
</feature>
<evidence type="ECO:0000256" key="3">
    <source>
        <dbReference type="ARBA" id="ARBA00022741"/>
    </source>
</evidence>
<organism evidence="13 14">
    <name type="scientific">Trypanosoma rangeli</name>
    <dbReference type="NCBI Taxonomy" id="5698"/>
    <lineage>
        <taxon>Eukaryota</taxon>
        <taxon>Discoba</taxon>
        <taxon>Euglenozoa</taxon>
        <taxon>Kinetoplastea</taxon>
        <taxon>Metakinetoplastina</taxon>
        <taxon>Trypanosomatida</taxon>
        <taxon>Trypanosomatidae</taxon>
        <taxon>Trypanosoma</taxon>
        <taxon>Herpetosoma</taxon>
    </lineage>
</organism>
<dbReference type="InterPro" id="IPR011545">
    <property type="entry name" value="DEAD/DEAH_box_helicase_dom"/>
</dbReference>
<dbReference type="PROSITE" id="PS51194">
    <property type="entry name" value="HELICASE_CTER"/>
    <property type="match status" value="1"/>
</dbReference>
<evidence type="ECO:0000256" key="5">
    <source>
        <dbReference type="ARBA" id="ARBA00022806"/>
    </source>
</evidence>
<dbReference type="GO" id="GO:0006397">
    <property type="term" value="P:mRNA processing"/>
    <property type="evidence" value="ECO:0007669"/>
    <property type="project" value="UniProtKB-KW"/>
</dbReference>
<dbReference type="InterPro" id="IPR014001">
    <property type="entry name" value="Helicase_ATP-bd"/>
</dbReference>
<dbReference type="PANTHER" id="PTHR18934">
    <property type="entry name" value="ATP-DEPENDENT RNA HELICASE"/>
    <property type="match status" value="1"/>
</dbReference>
<dbReference type="VEuPathDB" id="TriTrypDB:TRSC58_03031"/>
<dbReference type="SMART" id="SM00487">
    <property type="entry name" value="DEXDc"/>
    <property type="match status" value="1"/>
</dbReference>
<evidence type="ECO:0000256" key="6">
    <source>
        <dbReference type="ARBA" id="ARBA00022840"/>
    </source>
</evidence>
<keyword evidence="4" id="KW-0378">Hydrolase</keyword>
<evidence type="ECO:0000256" key="4">
    <source>
        <dbReference type="ARBA" id="ARBA00022801"/>
    </source>
</evidence>
<dbReference type="GO" id="GO:0003724">
    <property type="term" value="F:RNA helicase activity"/>
    <property type="evidence" value="ECO:0007669"/>
    <property type="project" value="UniProtKB-EC"/>
</dbReference>
<keyword evidence="5" id="KW-0347">Helicase</keyword>
<evidence type="ECO:0000313" key="13">
    <source>
        <dbReference type="EMBL" id="RNF01797.1"/>
    </source>
</evidence>
<evidence type="ECO:0000256" key="1">
    <source>
        <dbReference type="ARBA" id="ARBA00012552"/>
    </source>
</evidence>
<dbReference type="PROSITE" id="PS00690">
    <property type="entry name" value="DEAH_ATP_HELICASE"/>
    <property type="match status" value="1"/>
</dbReference>
<dbReference type="Pfam" id="PF00270">
    <property type="entry name" value="DEAD"/>
    <property type="match status" value="1"/>
</dbReference>
<dbReference type="PROSITE" id="PS51192">
    <property type="entry name" value="HELICASE_ATP_BIND_1"/>
    <property type="match status" value="1"/>
</dbReference>
<dbReference type="AlphaFoldDB" id="A0A422N8L3"/>
<feature type="coiled-coil region" evidence="9">
    <location>
        <begin position="283"/>
        <end position="317"/>
    </location>
</feature>
<reference evidence="13 14" key="1">
    <citation type="journal article" date="2018" name="BMC Genomics">
        <title>Genomic comparison of Trypanosoma conorhini and Trypanosoma rangeli to Trypanosoma cruzi strains of high and low virulence.</title>
        <authorList>
            <person name="Bradwell K.R."/>
            <person name="Koparde V.N."/>
            <person name="Matveyev A.V."/>
            <person name="Serrano M.G."/>
            <person name="Alves J.M."/>
            <person name="Parikh H."/>
            <person name="Huang B."/>
            <person name="Lee V."/>
            <person name="Espinosa-Alvarez O."/>
            <person name="Ortiz P.A."/>
            <person name="Costa-Martins A.G."/>
            <person name="Teixeira M.M."/>
            <person name="Buck G.A."/>
        </authorList>
    </citation>
    <scope>NUCLEOTIDE SEQUENCE [LARGE SCALE GENOMIC DNA]</scope>
    <source>
        <strain evidence="13 14">AM80</strain>
    </source>
</reference>
<gene>
    <name evidence="13" type="ORF">TraAM80_06794</name>
</gene>
<evidence type="ECO:0000313" key="14">
    <source>
        <dbReference type="Proteomes" id="UP000283634"/>
    </source>
</evidence>
<evidence type="ECO:0000259" key="12">
    <source>
        <dbReference type="PROSITE" id="PS51194"/>
    </source>
</evidence>
<dbReference type="InterPro" id="IPR001650">
    <property type="entry name" value="Helicase_C-like"/>
</dbReference>
<dbReference type="PANTHER" id="PTHR18934:SF91">
    <property type="entry name" value="PRE-MRNA-SPLICING FACTOR ATP-DEPENDENT RNA HELICASE PRP16"/>
    <property type="match status" value="1"/>
</dbReference>
<evidence type="ECO:0000256" key="7">
    <source>
        <dbReference type="ARBA" id="ARBA00038040"/>
    </source>
</evidence>
<dbReference type="Pfam" id="PF00271">
    <property type="entry name" value="Helicase_C"/>
    <property type="match status" value="1"/>
</dbReference>
<name>A0A422N8L3_TRYRA</name>
<evidence type="ECO:0000256" key="8">
    <source>
        <dbReference type="ARBA" id="ARBA00047984"/>
    </source>
</evidence>
<feature type="region of interest" description="Disordered" evidence="10">
    <location>
        <begin position="78"/>
        <end position="100"/>
    </location>
</feature>
<dbReference type="InterPro" id="IPR007502">
    <property type="entry name" value="Helicase-assoc_dom"/>
</dbReference>
<dbReference type="InterPro" id="IPR002464">
    <property type="entry name" value="DNA/RNA_helicase_DEAH_CS"/>
</dbReference>
<feature type="compositionally biased region" description="Acidic residues" evidence="10">
    <location>
        <begin position="81"/>
        <end position="90"/>
    </location>
</feature>
<dbReference type="OrthoDB" id="10253254at2759"/>
<evidence type="ECO:0000256" key="9">
    <source>
        <dbReference type="SAM" id="Coils"/>
    </source>
</evidence>
<protein>
    <recommendedName>
        <fullName evidence="1">RNA helicase</fullName>
        <ecNumber evidence="1">3.6.4.13</ecNumber>
    </recommendedName>
</protein>
<dbReference type="Gene3D" id="3.40.50.300">
    <property type="entry name" value="P-loop containing nucleotide triphosphate hydrolases"/>
    <property type="match status" value="2"/>
</dbReference>
<dbReference type="SMART" id="SM00490">
    <property type="entry name" value="HELICc"/>
    <property type="match status" value="1"/>
</dbReference>
<dbReference type="Pfam" id="PF04408">
    <property type="entry name" value="WHD_HA2"/>
    <property type="match status" value="1"/>
</dbReference>
<comment type="catalytic activity">
    <reaction evidence="8">
        <text>ATP + H2O = ADP + phosphate + H(+)</text>
        <dbReference type="Rhea" id="RHEA:13065"/>
        <dbReference type="ChEBI" id="CHEBI:15377"/>
        <dbReference type="ChEBI" id="CHEBI:15378"/>
        <dbReference type="ChEBI" id="CHEBI:30616"/>
        <dbReference type="ChEBI" id="CHEBI:43474"/>
        <dbReference type="ChEBI" id="CHEBI:456216"/>
        <dbReference type="EC" id="3.6.4.13"/>
    </reaction>
</comment>
<dbReference type="InterPro" id="IPR027417">
    <property type="entry name" value="P-loop_NTPase"/>
</dbReference>
<evidence type="ECO:0000256" key="10">
    <source>
        <dbReference type="SAM" id="MobiDB-lite"/>
    </source>
</evidence>
<dbReference type="FunFam" id="3.40.50.300:FF:000615">
    <property type="entry name" value="pre-mRNA-splicing factor ATP-dependent RNA helicase DEAH7"/>
    <property type="match status" value="1"/>
</dbReference>
<dbReference type="GeneID" id="40330727"/>
<feature type="region of interest" description="Disordered" evidence="10">
    <location>
        <begin position="1"/>
        <end position="24"/>
    </location>
</feature>
<feature type="compositionally biased region" description="Basic residues" evidence="10">
    <location>
        <begin position="1004"/>
        <end position="1018"/>
    </location>
</feature>
<dbReference type="Pfam" id="PF21010">
    <property type="entry name" value="HA2_C"/>
    <property type="match status" value="1"/>
</dbReference>